<keyword evidence="7" id="KW-0998">Cell outer membrane</keyword>
<evidence type="ECO:0000313" key="9">
    <source>
        <dbReference type="EMBL" id="MFC3711666.1"/>
    </source>
</evidence>
<dbReference type="Pfam" id="PF02321">
    <property type="entry name" value="OEP"/>
    <property type="match status" value="2"/>
</dbReference>
<proteinExistence type="inferred from homology"/>
<evidence type="ECO:0000256" key="2">
    <source>
        <dbReference type="ARBA" id="ARBA00007613"/>
    </source>
</evidence>
<evidence type="ECO:0000256" key="5">
    <source>
        <dbReference type="ARBA" id="ARBA00022692"/>
    </source>
</evidence>
<organism evidence="9 10">
    <name type="scientific">Sphingoaurantiacus capsulatus</name>
    <dbReference type="NCBI Taxonomy" id="1771310"/>
    <lineage>
        <taxon>Bacteria</taxon>
        <taxon>Pseudomonadati</taxon>
        <taxon>Pseudomonadota</taxon>
        <taxon>Alphaproteobacteria</taxon>
        <taxon>Sphingomonadales</taxon>
        <taxon>Sphingosinicellaceae</taxon>
        <taxon>Sphingoaurantiacus</taxon>
    </lineage>
</organism>
<evidence type="ECO:0000256" key="8">
    <source>
        <dbReference type="SAM" id="MobiDB-lite"/>
    </source>
</evidence>
<protein>
    <submittedName>
        <fullName evidence="9">TolC family outer membrane protein</fullName>
    </submittedName>
</protein>
<dbReference type="InterPro" id="IPR010130">
    <property type="entry name" value="T1SS_OMP_TolC"/>
</dbReference>
<evidence type="ECO:0000313" key="10">
    <source>
        <dbReference type="Proteomes" id="UP001595615"/>
    </source>
</evidence>
<dbReference type="InterPro" id="IPR051906">
    <property type="entry name" value="TolC-like"/>
</dbReference>
<dbReference type="InterPro" id="IPR003423">
    <property type="entry name" value="OMP_efflux"/>
</dbReference>
<dbReference type="PANTHER" id="PTHR30026:SF22">
    <property type="entry name" value="OUTER MEMBRANE EFFLUX PROTEIN"/>
    <property type="match status" value="1"/>
</dbReference>
<dbReference type="Proteomes" id="UP001595615">
    <property type="component" value="Unassembled WGS sequence"/>
</dbReference>
<evidence type="ECO:0000256" key="7">
    <source>
        <dbReference type="ARBA" id="ARBA00023237"/>
    </source>
</evidence>
<dbReference type="Gene3D" id="1.20.1600.10">
    <property type="entry name" value="Outer membrane efflux proteins (OEP)"/>
    <property type="match status" value="1"/>
</dbReference>
<sequence>MILGAPAARIESAELRDALAAAHATNPDITAARARLRGVDENVGIAKASGRPLLGATSTISQTFDDIGRFRDGGRVLDASADLSVPLYSGGRVRNLTRAADSRVVGSRADLRTIEGDVFTQVVAAYLNVIRDAYLANLSRSYVELLRANLDASQARFRGGDLTRTDVAQSEARLAAARSQLTAAEGDLTTSREEYRRVVGSWPVELESPPPLPTLPSTADIAVEIAVAGAPDLESVSASVRAAGFDVEVARALRRPVLSTSATASYVNYLGSLDRVAGIPSDRGLDQVQTTAVVGLAARIPLYQGGGPAARVRQAQAFESELEEQRVGVERAIIADVRAAFSDFSVATANITSNEVAVAANQLALRGAREENAAGTRTLLDVLNAEQELLESQVALIVAGRDRYVAGFSLLNAMGRAGADLLGLDGGALYDPLPNYERASRSLSDWADSRKAAPSATRTVGPTPLDRPAVAVMAVDAGRLPATESETISRPPISDGPGSAAMPQAPRR</sequence>
<comment type="similarity">
    <text evidence="2">Belongs to the outer membrane factor (OMF) (TC 1.B.17) family.</text>
</comment>
<dbReference type="RefSeq" id="WP_380857044.1">
    <property type="nucleotide sequence ID" value="NZ_JBHRXV010000003.1"/>
</dbReference>
<evidence type="ECO:0000256" key="3">
    <source>
        <dbReference type="ARBA" id="ARBA00022448"/>
    </source>
</evidence>
<dbReference type="PANTHER" id="PTHR30026">
    <property type="entry name" value="OUTER MEMBRANE PROTEIN TOLC"/>
    <property type="match status" value="1"/>
</dbReference>
<feature type="region of interest" description="Disordered" evidence="8">
    <location>
        <begin position="443"/>
        <end position="508"/>
    </location>
</feature>
<name>A0ABV7X6V8_9SPHN</name>
<dbReference type="NCBIfam" id="TIGR01844">
    <property type="entry name" value="type_I_sec_TolC"/>
    <property type="match status" value="1"/>
</dbReference>
<keyword evidence="3" id="KW-0813">Transport</keyword>
<keyword evidence="5" id="KW-0812">Transmembrane</keyword>
<evidence type="ECO:0000256" key="6">
    <source>
        <dbReference type="ARBA" id="ARBA00023136"/>
    </source>
</evidence>
<keyword evidence="4" id="KW-1134">Transmembrane beta strand</keyword>
<gene>
    <name evidence="9" type="ORF">ACFOMD_03735</name>
</gene>
<evidence type="ECO:0000256" key="4">
    <source>
        <dbReference type="ARBA" id="ARBA00022452"/>
    </source>
</evidence>
<dbReference type="EMBL" id="JBHRXV010000003">
    <property type="protein sequence ID" value="MFC3711666.1"/>
    <property type="molecule type" value="Genomic_DNA"/>
</dbReference>
<evidence type="ECO:0000256" key="1">
    <source>
        <dbReference type="ARBA" id="ARBA00004442"/>
    </source>
</evidence>
<comment type="subcellular location">
    <subcellularLocation>
        <location evidence="1">Cell outer membrane</location>
    </subcellularLocation>
</comment>
<comment type="caution">
    <text evidence="9">The sequence shown here is derived from an EMBL/GenBank/DDBJ whole genome shotgun (WGS) entry which is preliminary data.</text>
</comment>
<dbReference type="SUPFAM" id="SSF56954">
    <property type="entry name" value="Outer membrane efflux proteins (OEP)"/>
    <property type="match status" value="1"/>
</dbReference>
<reference evidence="10" key="1">
    <citation type="journal article" date="2019" name="Int. J. Syst. Evol. Microbiol.">
        <title>The Global Catalogue of Microorganisms (GCM) 10K type strain sequencing project: providing services to taxonomists for standard genome sequencing and annotation.</title>
        <authorList>
            <consortium name="The Broad Institute Genomics Platform"/>
            <consortium name="The Broad Institute Genome Sequencing Center for Infectious Disease"/>
            <person name="Wu L."/>
            <person name="Ma J."/>
        </authorList>
    </citation>
    <scope>NUCLEOTIDE SEQUENCE [LARGE SCALE GENOMIC DNA]</scope>
    <source>
        <strain evidence="10">KCTC 42644</strain>
    </source>
</reference>
<accession>A0ABV7X6V8</accession>
<keyword evidence="6" id="KW-0472">Membrane</keyword>
<keyword evidence="10" id="KW-1185">Reference proteome</keyword>